<dbReference type="InterPro" id="IPR018608">
    <property type="entry name" value="Gti1/Pac2"/>
</dbReference>
<dbReference type="PANTHER" id="PTHR28027:SF2">
    <property type="entry name" value="TRANSCRIPTIONAL REGULATOR MIT1"/>
    <property type="match status" value="1"/>
</dbReference>
<dbReference type="PANTHER" id="PTHR28027">
    <property type="entry name" value="TRANSCRIPTIONAL REGULATOR MIT1"/>
    <property type="match status" value="1"/>
</dbReference>
<evidence type="ECO:0000256" key="1">
    <source>
        <dbReference type="SAM" id="MobiDB-lite"/>
    </source>
</evidence>
<feature type="compositionally biased region" description="Basic and acidic residues" evidence="1">
    <location>
        <begin position="458"/>
        <end position="467"/>
    </location>
</feature>
<dbReference type="GO" id="GO:0003677">
    <property type="term" value="F:DNA binding"/>
    <property type="evidence" value="ECO:0007669"/>
    <property type="project" value="TreeGrafter"/>
</dbReference>
<feature type="compositionally biased region" description="Low complexity" evidence="1">
    <location>
        <begin position="351"/>
        <end position="367"/>
    </location>
</feature>
<keyword evidence="3" id="KW-1185">Reference proteome</keyword>
<feature type="region of interest" description="Disordered" evidence="1">
    <location>
        <begin position="166"/>
        <end position="263"/>
    </location>
</feature>
<dbReference type="InParanoid" id="A0A0C3E9T2"/>
<reference evidence="3" key="2">
    <citation type="submission" date="2015-01" db="EMBL/GenBank/DDBJ databases">
        <title>Evolutionary Origins and Diversification of the Mycorrhizal Mutualists.</title>
        <authorList>
            <consortium name="DOE Joint Genome Institute"/>
            <consortium name="Mycorrhizal Genomics Consortium"/>
            <person name="Kohler A."/>
            <person name="Kuo A."/>
            <person name="Nagy L.G."/>
            <person name="Floudas D."/>
            <person name="Copeland A."/>
            <person name="Barry K.W."/>
            <person name="Cichocki N."/>
            <person name="Veneault-Fourrey C."/>
            <person name="LaButti K."/>
            <person name="Lindquist E.A."/>
            <person name="Lipzen A."/>
            <person name="Lundell T."/>
            <person name="Morin E."/>
            <person name="Murat C."/>
            <person name="Riley R."/>
            <person name="Ohm R."/>
            <person name="Sun H."/>
            <person name="Tunlid A."/>
            <person name="Henrissat B."/>
            <person name="Grigoriev I.V."/>
            <person name="Hibbett D.S."/>
            <person name="Martin F."/>
        </authorList>
    </citation>
    <scope>NUCLEOTIDE SEQUENCE [LARGE SCALE GENOMIC DNA]</scope>
    <source>
        <strain evidence="3">Foug A</strain>
    </source>
</reference>
<dbReference type="Pfam" id="PF09729">
    <property type="entry name" value="Gti1_Pac2"/>
    <property type="match status" value="1"/>
</dbReference>
<sequence length="475" mass="52959">MQQKPTCTNVRIRSTRDAHKIFYAVQRRILPMITRRLDADERLALRSGCVYAWEERGPHTEITGLGIERFTEGRRWSPSRVRDEFLFYYEKYSPPTDSSHSGLSDKHPPRDWDPLVKQTYSVWVETEKGRRKWHLTAYFTQATVDQLGTIDDIQGVAELTVPEGTFQSTRVSKSRKGDDSRVRSDVLKPASSSVTRTYAPFPSPYPVQSTPYPTLPPTLAQECCSPSAQSSPNSPYCSPSEIPQFSVPPPMPPMANSNPSLPPIRSGVENIDYKMCRPLPTMLNFSPDPDDRRASADYSVPLDSSSISNRVPYYRDQQGSLPSSAAHHDNSFSSAHDRGVEFTSRNGLPCSYSGSSSRSSPAPYHGSPAGMHQPLHRSQDDETNMNSPYVYSPHTATSPYPAHGTSQISLPPPAQLFRSEPPSQLIEVTTHSPEVSVGIGPRRVDLAPLHSLQRSHPYRRDPVDDTALRLLGNRG</sequence>
<accession>A0A0C3E9T2</accession>
<evidence type="ECO:0000313" key="2">
    <source>
        <dbReference type="EMBL" id="KIM69520.1"/>
    </source>
</evidence>
<dbReference type="EMBL" id="KN822006">
    <property type="protein sequence ID" value="KIM69520.1"/>
    <property type="molecule type" value="Genomic_DNA"/>
</dbReference>
<proteinExistence type="predicted"/>
<dbReference type="OrthoDB" id="5572844at2759"/>
<evidence type="ECO:0000313" key="3">
    <source>
        <dbReference type="Proteomes" id="UP000053989"/>
    </source>
</evidence>
<name>A0A0C3E9T2_9AGAM</name>
<dbReference type="AlphaFoldDB" id="A0A0C3E9T2"/>
<feature type="compositionally biased region" description="Polar residues" evidence="1">
    <location>
        <begin position="224"/>
        <end position="243"/>
    </location>
</feature>
<reference evidence="2 3" key="1">
    <citation type="submission" date="2014-04" db="EMBL/GenBank/DDBJ databases">
        <authorList>
            <consortium name="DOE Joint Genome Institute"/>
            <person name="Kuo A."/>
            <person name="Kohler A."/>
            <person name="Nagy L.G."/>
            <person name="Floudas D."/>
            <person name="Copeland A."/>
            <person name="Barry K.W."/>
            <person name="Cichocki N."/>
            <person name="Veneault-Fourrey C."/>
            <person name="LaButti K."/>
            <person name="Lindquist E.A."/>
            <person name="Lipzen A."/>
            <person name="Lundell T."/>
            <person name="Morin E."/>
            <person name="Murat C."/>
            <person name="Sun H."/>
            <person name="Tunlid A."/>
            <person name="Henrissat B."/>
            <person name="Grigoriev I.V."/>
            <person name="Hibbett D.S."/>
            <person name="Martin F."/>
            <person name="Nordberg H.P."/>
            <person name="Cantor M.N."/>
            <person name="Hua S.X."/>
        </authorList>
    </citation>
    <scope>NUCLEOTIDE SEQUENCE [LARGE SCALE GENOMIC DNA]</scope>
    <source>
        <strain evidence="2 3">Foug A</strain>
    </source>
</reference>
<feature type="region of interest" description="Disordered" evidence="1">
    <location>
        <begin position="456"/>
        <end position="475"/>
    </location>
</feature>
<dbReference type="Proteomes" id="UP000053989">
    <property type="component" value="Unassembled WGS sequence"/>
</dbReference>
<feature type="region of interest" description="Disordered" evidence="1">
    <location>
        <begin position="349"/>
        <end position="384"/>
    </location>
</feature>
<gene>
    <name evidence="2" type="ORF">SCLCIDRAFT_1207964</name>
</gene>
<feature type="compositionally biased region" description="Basic and acidic residues" evidence="1">
    <location>
        <begin position="326"/>
        <end position="337"/>
    </location>
</feature>
<protein>
    <recommendedName>
        <fullName evidence="4">cAMP-independent regulatory protein pac2</fullName>
    </recommendedName>
</protein>
<organism evidence="2 3">
    <name type="scientific">Scleroderma citrinum Foug A</name>
    <dbReference type="NCBI Taxonomy" id="1036808"/>
    <lineage>
        <taxon>Eukaryota</taxon>
        <taxon>Fungi</taxon>
        <taxon>Dikarya</taxon>
        <taxon>Basidiomycota</taxon>
        <taxon>Agaricomycotina</taxon>
        <taxon>Agaricomycetes</taxon>
        <taxon>Agaricomycetidae</taxon>
        <taxon>Boletales</taxon>
        <taxon>Sclerodermatineae</taxon>
        <taxon>Sclerodermataceae</taxon>
        <taxon>Scleroderma</taxon>
    </lineage>
</organism>
<evidence type="ECO:0008006" key="4">
    <source>
        <dbReference type="Google" id="ProtNLM"/>
    </source>
</evidence>
<feature type="region of interest" description="Disordered" evidence="1">
    <location>
        <begin position="284"/>
        <end position="337"/>
    </location>
</feature>
<dbReference type="HOGENOM" id="CLU_028895_2_0_1"/>
<feature type="compositionally biased region" description="Basic and acidic residues" evidence="1">
    <location>
        <begin position="175"/>
        <end position="186"/>
    </location>
</feature>